<protein>
    <submittedName>
        <fullName evidence="3">Glycosyltransferase</fullName>
        <ecNumber evidence="3">2.4.-.-</ecNumber>
    </submittedName>
</protein>
<organism evidence="3 4">
    <name type="scientific">Kaistia nematophila</name>
    <dbReference type="NCBI Taxonomy" id="2994654"/>
    <lineage>
        <taxon>Bacteria</taxon>
        <taxon>Pseudomonadati</taxon>
        <taxon>Pseudomonadota</taxon>
        <taxon>Alphaproteobacteria</taxon>
        <taxon>Hyphomicrobiales</taxon>
        <taxon>Kaistiaceae</taxon>
        <taxon>Kaistia</taxon>
    </lineage>
</organism>
<dbReference type="Proteomes" id="UP001144805">
    <property type="component" value="Unassembled WGS sequence"/>
</dbReference>
<keyword evidence="4" id="KW-1185">Reference proteome</keyword>
<reference evidence="3" key="1">
    <citation type="submission" date="2022-11" db="EMBL/GenBank/DDBJ databases">
        <title>Biodiversity and phylogenetic relationships of bacteria.</title>
        <authorList>
            <person name="Machado R.A.R."/>
            <person name="Bhat A."/>
            <person name="Loulou A."/>
            <person name="Kallel S."/>
        </authorList>
    </citation>
    <scope>NUCLEOTIDE SEQUENCE</scope>
    <source>
        <strain evidence="3">K-TC2</strain>
    </source>
</reference>
<dbReference type="PANTHER" id="PTHR46401">
    <property type="entry name" value="GLYCOSYLTRANSFERASE WBBK-RELATED"/>
    <property type="match status" value="1"/>
</dbReference>
<evidence type="ECO:0000313" key="3">
    <source>
        <dbReference type="EMBL" id="MCX5571026.1"/>
    </source>
</evidence>
<feature type="domain" description="Glycosyl transferase family 1" evidence="2">
    <location>
        <begin position="177"/>
        <end position="311"/>
    </location>
</feature>
<dbReference type="EMBL" id="JAPKNK010000008">
    <property type="protein sequence ID" value="MCX5571026.1"/>
    <property type="molecule type" value="Genomic_DNA"/>
</dbReference>
<gene>
    <name evidence="3" type="ORF">OSH07_17605</name>
</gene>
<evidence type="ECO:0000256" key="1">
    <source>
        <dbReference type="ARBA" id="ARBA00022679"/>
    </source>
</evidence>
<comment type="caution">
    <text evidence="3">The sequence shown here is derived from an EMBL/GenBank/DDBJ whole genome shotgun (WGS) entry which is preliminary data.</text>
</comment>
<name>A0A9X3IMY9_9HYPH</name>
<proteinExistence type="predicted"/>
<dbReference type="SUPFAM" id="SSF53756">
    <property type="entry name" value="UDP-Glycosyltransferase/glycogen phosphorylase"/>
    <property type="match status" value="1"/>
</dbReference>
<dbReference type="Gene3D" id="3.40.50.2000">
    <property type="entry name" value="Glycogen Phosphorylase B"/>
    <property type="match status" value="2"/>
</dbReference>
<accession>A0A9X3IMY9</accession>
<evidence type="ECO:0000259" key="2">
    <source>
        <dbReference type="Pfam" id="PF00534"/>
    </source>
</evidence>
<dbReference type="AlphaFoldDB" id="A0A9X3IMY9"/>
<keyword evidence="1 3" id="KW-0808">Transferase</keyword>
<sequence length="353" mass="38298">MAQSPVIHVDESHLGRYVTGLERITLELFSAEALAPLPVEPLRASGTRGMIVAQTVRLPARLAANRRSLALCPGFPPSIPVSLFGDRVIPYIHDTFLLTRKQDLNWRAQTYMAPAFRFALRRLPWLLVNSETTRDEVSRFARPDAEISLYRPCVRDVFGIAHQAGRARIWSKGQALRLIAIGTVEPRKNLRAAAAVVAALQATGVDARLDIVGRLGWGNEVDALKAMPHVTLHGYQPADRVRELIAAAHALITTSHDEGLGLAPLEAQQGGLATIAADIKVFREALGPSGLLVDPARPGEAALRIRARLIDAPDGLAAAAQLAKANLDRWNSAADRDQEQLIERLAAKLAARG</sequence>
<keyword evidence="3" id="KW-0328">Glycosyltransferase</keyword>
<dbReference type="Pfam" id="PF00534">
    <property type="entry name" value="Glycos_transf_1"/>
    <property type="match status" value="1"/>
</dbReference>
<dbReference type="PANTHER" id="PTHR46401:SF2">
    <property type="entry name" value="GLYCOSYLTRANSFERASE WBBK-RELATED"/>
    <property type="match status" value="1"/>
</dbReference>
<dbReference type="EC" id="2.4.-.-" evidence="3"/>
<dbReference type="RefSeq" id="WP_266339996.1">
    <property type="nucleotide sequence ID" value="NZ_JAPKNK010000008.1"/>
</dbReference>
<evidence type="ECO:0000313" key="4">
    <source>
        <dbReference type="Proteomes" id="UP001144805"/>
    </source>
</evidence>
<dbReference type="GO" id="GO:0016757">
    <property type="term" value="F:glycosyltransferase activity"/>
    <property type="evidence" value="ECO:0007669"/>
    <property type="project" value="UniProtKB-KW"/>
</dbReference>
<dbReference type="InterPro" id="IPR001296">
    <property type="entry name" value="Glyco_trans_1"/>
</dbReference>